<proteinExistence type="predicted"/>
<feature type="region of interest" description="Disordered" evidence="1">
    <location>
        <begin position="46"/>
        <end position="94"/>
    </location>
</feature>
<dbReference type="EMBL" id="CAJVRM010000494">
    <property type="protein sequence ID" value="CAG8981564.1"/>
    <property type="molecule type" value="Genomic_DNA"/>
</dbReference>
<sequence length="815" mass="88484">MARPGAMMATSTGPMTEPHTNQPTGPNKLEDQAALAALYVSKYDNTKTGREHLDSNNKLSSASAATSLKYAKPEDLPSYPSPGLGLRKHKSAAGTAASLGWANQKSFEHWKPHPSTSASTAAMLAKDYKMAPQWQPEQSSHGAKAALLAHKNDGKVEVWRPEASTWGNSAAAQAFKKYGAGQSSPKIDYGYTELGRKGSLMAATGAMSTSRRRADSTPQPLRRLETYPDEANAAANALSAATHAHKPKNRSNLSTDGGSVPYTAMSREMYTSHPPVAPEVEEKSKQDSLHASAVAMAKQMYDIQQKHIDAASNAHRAAASAHDRQPSPSGMSDDLAPMKYSANLHEAAHKLAQERLAKLHNEHAKNRDYRDYYGSPQQPFRLSIRGRTRRRASSDGLFDEDRENSNKIRAQMSLFSSNLDQVDSKKRQHDREALIAVAQRNVTNRLHGMDERVYADTGKVGPSLLSEWEVKAHAAAQANSASRMENYGKIDIGGGNFIDQSAVEAVAAKNIQPILDAINEKAEKERERQAEVKLDQERQKAKAEEKKAREKEEKEINRKLQQHDKEEEKARRFEEKKAKEEEKRVSKERRKSLKSDPGTSTVPVTTPQKTKDTNPESPATSETPAPTTLAERCKSSTAELADLNTSSPETTTSSPENNATFRAPKSPPFSPREGGKVKNWLKNTFNQRSRKSSTSAGDHGFIGGAALTGASHPANKINTSITGSARSESMRDVALASPVVGESSGMGGLDGGAGMKRGRKGGDSVVSSLSSPSKDYGYLEARDGFDDVLVSPRSFAGESVKGGSPAREARFQEEI</sequence>
<evidence type="ECO:0008006" key="4">
    <source>
        <dbReference type="Google" id="ProtNLM"/>
    </source>
</evidence>
<organism evidence="2 3">
    <name type="scientific">Hymenoscyphus albidus</name>
    <dbReference type="NCBI Taxonomy" id="595503"/>
    <lineage>
        <taxon>Eukaryota</taxon>
        <taxon>Fungi</taxon>
        <taxon>Dikarya</taxon>
        <taxon>Ascomycota</taxon>
        <taxon>Pezizomycotina</taxon>
        <taxon>Leotiomycetes</taxon>
        <taxon>Helotiales</taxon>
        <taxon>Helotiaceae</taxon>
        <taxon>Hymenoscyphus</taxon>
    </lineage>
</organism>
<feature type="compositionally biased region" description="Low complexity" evidence="1">
    <location>
        <begin position="56"/>
        <end position="69"/>
    </location>
</feature>
<comment type="caution">
    <text evidence="2">The sequence shown here is derived from an EMBL/GenBank/DDBJ whole genome shotgun (WGS) entry which is preliminary data.</text>
</comment>
<gene>
    <name evidence="2" type="ORF">HYALB_00013682</name>
</gene>
<dbReference type="PANTHER" id="PTHR28298:SF1">
    <property type="entry name" value="EISOSOME PROTEIN 1"/>
    <property type="match status" value="1"/>
</dbReference>
<feature type="region of interest" description="Disordered" evidence="1">
    <location>
        <begin position="238"/>
        <end position="258"/>
    </location>
</feature>
<feature type="compositionally biased region" description="Polar residues" evidence="1">
    <location>
        <begin position="9"/>
        <end position="25"/>
    </location>
</feature>
<evidence type="ECO:0000313" key="3">
    <source>
        <dbReference type="Proteomes" id="UP000701801"/>
    </source>
</evidence>
<feature type="region of interest" description="Disordered" evidence="1">
    <location>
        <begin position="1"/>
        <end position="28"/>
    </location>
</feature>
<name>A0A9N9LZY7_9HELO</name>
<keyword evidence="3" id="KW-1185">Reference proteome</keyword>
<evidence type="ECO:0000313" key="2">
    <source>
        <dbReference type="EMBL" id="CAG8981564.1"/>
    </source>
</evidence>
<feature type="compositionally biased region" description="Gly residues" evidence="1">
    <location>
        <begin position="744"/>
        <end position="755"/>
    </location>
</feature>
<dbReference type="OrthoDB" id="4070583at2759"/>
<dbReference type="GO" id="GO:0070941">
    <property type="term" value="P:eisosome assembly"/>
    <property type="evidence" value="ECO:0007669"/>
    <property type="project" value="TreeGrafter"/>
</dbReference>
<feature type="region of interest" description="Disordered" evidence="1">
    <location>
        <begin position="795"/>
        <end position="815"/>
    </location>
</feature>
<feature type="region of interest" description="Disordered" evidence="1">
    <location>
        <begin position="312"/>
        <end position="336"/>
    </location>
</feature>
<feature type="compositionally biased region" description="Basic and acidic residues" evidence="1">
    <location>
        <begin position="46"/>
        <end position="55"/>
    </location>
</feature>
<protein>
    <recommendedName>
        <fullName evidence="4">Eisosome protein 1</fullName>
    </recommendedName>
</protein>
<feature type="compositionally biased region" description="Low complexity" evidence="1">
    <location>
        <begin position="764"/>
        <end position="773"/>
    </location>
</feature>
<dbReference type="Pfam" id="PF12757">
    <property type="entry name" value="Eisosome1"/>
    <property type="match status" value="1"/>
</dbReference>
<feature type="region of interest" description="Disordered" evidence="1">
    <location>
        <begin position="526"/>
        <end position="775"/>
    </location>
</feature>
<evidence type="ECO:0000256" key="1">
    <source>
        <dbReference type="SAM" id="MobiDB-lite"/>
    </source>
</evidence>
<accession>A0A9N9LZY7</accession>
<feature type="compositionally biased region" description="Polar residues" evidence="1">
    <location>
        <begin position="716"/>
        <end position="727"/>
    </location>
</feature>
<dbReference type="AlphaFoldDB" id="A0A9N9LZY7"/>
<feature type="compositionally biased region" description="Polar residues" evidence="1">
    <location>
        <begin position="597"/>
        <end position="608"/>
    </location>
</feature>
<dbReference type="PANTHER" id="PTHR28298">
    <property type="entry name" value="EISOSOME PROTEIN 1"/>
    <property type="match status" value="1"/>
</dbReference>
<feature type="compositionally biased region" description="Low complexity" evidence="1">
    <location>
        <begin position="615"/>
        <end position="628"/>
    </location>
</feature>
<feature type="compositionally biased region" description="Basic and acidic residues" evidence="1">
    <location>
        <begin position="526"/>
        <end position="585"/>
    </location>
</feature>
<dbReference type="InterPro" id="IPR024527">
    <property type="entry name" value="Eisosome1"/>
</dbReference>
<feature type="compositionally biased region" description="Low complexity" evidence="1">
    <location>
        <begin position="644"/>
        <end position="658"/>
    </location>
</feature>
<reference evidence="2" key="1">
    <citation type="submission" date="2021-07" db="EMBL/GenBank/DDBJ databases">
        <authorList>
            <person name="Durling M."/>
        </authorList>
    </citation>
    <scope>NUCLEOTIDE SEQUENCE</scope>
</reference>
<feature type="compositionally biased region" description="Polar residues" evidence="1">
    <location>
        <begin position="681"/>
        <end position="696"/>
    </location>
</feature>
<dbReference type="Proteomes" id="UP000701801">
    <property type="component" value="Unassembled WGS sequence"/>
</dbReference>